<organism evidence="4 5">
    <name type="scientific">Schizosaccharomyces osmophilus</name>
    <dbReference type="NCBI Taxonomy" id="2545709"/>
    <lineage>
        <taxon>Eukaryota</taxon>
        <taxon>Fungi</taxon>
        <taxon>Dikarya</taxon>
        <taxon>Ascomycota</taxon>
        <taxon>Taphrinomycotina</taxon>
        <taxon>Schizosaccharomycetes</taxon>
        <taxon>Schizosaccharomycetales</taxon>
        <taxon>Schizosaccharomycetaceae</taxon>
        <taxon>Schizosaccharomyces</taxon>
    </lineage>
</organism>
<feature type="transmembrane region" description="Helical" evidence="2">
    <location>
        <begin position="153"/>
        <end position="179"/>
    </location>
</feature>
<gene>
    <name evidence="4" type="ORF">SOMG_03908</name>
</gene>
<dbReference type="GeneID" id="80877384"/>
<reference evidence="4 5" key="1">
    <citation type="journal article" date="2023" name="G3 (Bethesda)">
        <title>A high-quality reference genome for the fission yeast Schizosaccharomyces osmophilus.</title>
        <authorList>
            <person name="Jia G.S."/>
            <person name="Zhang W.C."/>
            <person name="Liang Y."/>
            <person name="Liu X.H."/>
            <person name="Rhind N."/>
            <person name="Pidoux A."/>
            <person name="Brysch-Herzberg M."/>
            <person name="Du L.L."/>
        </authorList>
    </citation>
    <scope>NUCLEOTIDE SEQUENCE [LARGE SCALE GENOMIC DNA]</scope>
    <source>
        <strain evidence="4 5">CBS 15793</strain>
    </source>
</reference>
<keyword evidence="2" id="KW-0472">Membrane</keyword>
<accession>A0AAE9WEL1</accession>
<name>A0AAE9WEL1_9SCHI</name>
<dbReference type="KEGG" id="som:SOMG_03908"/>
<feature type="compositionally biased region" description="Low complexity" evidence="1">
    <location>
        <begin position="54"/>
        <end position="97"/>
    </location>
</feature>
<dbReference type="EMBL" id="CP115612">
    <property type="protein sequence ID" value="WBW74458.1"/>
    <property type="molecule type" value="Genomic_DNA"/>
</dbReference>
<keyword evidence="2" id="KW-0812">Transmembrane</keyword>
<keyword evidence="5" id="KW-1185">Reference proteome</keyword>
<evidence type="ECO:0000313" key="4">
    <source>
        <dbReference type="EMBL" id="WBW74458.1"/>
    </source>
</evidence>
<keyword evidence="2" id="KW-1133">Transmembrane helix</keyword>
<dbReference type="Proteomes" id="UP001212411">
    <property type="component" value="Chromosome 2"/>
</dbReference>
<dbReference type="RefSeq" id="XP_056038701.1">
    <property type="nucleotide sequence ID" value="XM_056182695.1"/>
</dbReference>
<keyword evidence="3" id="KW-0732">Signal</keyword>
<proteinExistence type="predicted"/>
<feature type="chain" id="PRO_5042288987" evidence="3">
    <location>
        <begin position="24"/>
        <end position="217"/>
    </location>
</feature>
<feature type="signal peptide" evidence="3">
    <location>
        <begin position="1"/>
        <end position="23"/>
    </location>
</feature>
<dbReference type="AlphaFoldDB" id="A0AAE9WEL1"/>
<sequence length="217" mass="23190">MRFPFIFLLCVFHLKVFFLAAKASPRLSLSSPIRKQNVFTTLPTSLVRRAGAMSVSDSSSSTSSSSNRKSLSSGKTSSSISDIISTSDASGTSVSSSHKNATDGFITEYVTIQPTTLITTIFQYTSLASTIPAQSGLASLVPQSYSPYGSAGALIGILVGVIVGSVFVFAIVMVVARIWGPRLLANKKNNEESDGNFQDDPEVKQERIPQITYASNF</sequence>
<evidence type="ECO:0000313" key="5">
    <source>
        <dbReference type="Proteomes" id="UP001212411"/>
    </source>
</evidence>
<evidence type="ECO:0000256" key="3">
    <source>
        <dbReference type="SAM" id="SignalP"/>
    </source>
</evidence>
<feature type="region of interest" description="Disordered" evidence="1">
    <location>
        <begin position="53"/>
        <end position="98"/>
    </location>
</feature>
<evidence type="ECO:0000256" key="2">
    <source>
        <dbReference type="SAM" id="Phobius"/>
    </source>
</evidence>
<protein>
    <submittedName>
        <fullName evidence="4">Schizosaccharomyces specific protein</fullName>
    </submittedName>
</protein>
<evidence type="ECO:0000256" key="1">
    <source>
        <dbReference type="SAM" id="MobiDB-lite"/>
    </source>
</evidence>